<dbReference type="InterPro" id="IPR005824">
    <property type="entry name" value="KOW"/>
</dbReference>
<gene>
    <name evidence="3" type="ORF">F5878DRAFT_647970</name>
</gene>
<dbReference type="Proteomes" id="UP001163846">
    <property type="component" value="Unassembled WGS sequence"/>
</dbReference>
<feature type="non-terminal residue" evidence="3">
    <location>
        <position position="1"/>
    </location>
</feature>
<evidence type="ECO:0000259" key="2">
    <source>
        <dbReference type="SMART" id="SM00739"/>
    </source>
</evidence>
<dbReference type="AlphaFoldDB" id="A0AA38NUV4"/>
<sequence length="453" mass="50944">DFKHKVLGSFSHGLMLKHFLPISVRPATSISHEVLTIFQESKHPWFISAPIPRPDIWLFLPGEKVIFKKSNIEFSGTVKEVGEGGCEVEAEEGLVHIPSVSLRKVIVPGDYIKVLSGPKKDTTGLVAAVTPRLVGIIPDHSQTRTLWFDSNTVGLTDSSRLVQDNFPWKNVQVRVMGGLYSNRTAVIKNVHPDGRGSLQLSIFIPSLHHSTEIDYTQVVECSTGLILTKFQPIPESLRSFVPSDDLEALKTGKKPWIRARVKIIKGPWKGYAGVVYDVNTYKLNPEQIARRASGITLLVELSVVTPTETHPRHHIDYDFVREASTWQLLADAIKPTERQSFFMPSSGYAPSKDTSIPKKTLRSGTPEPDNFSRSFVFTGVWHPQWEMEGARNPEHVGDPVFRPPLDYFNETEPANERNRLDFISPEMRQNIWIYHRNLVGIPICVGMKGRKGS</sequence>
<organism evidence="3 4">
    <name type="scientific">Lentinula raphanica</name>
    <dbReference type="NCBI Taxonomy" id="153919"/>
    <lineage>
        <taxon>Eukaryota</taxon>
        <taxon>Fungi</taxon>
        <taxon>Dikarya</taxon>
        <taxon>Basidiomycota</taxon>
        <taxon>Agaricomycotina</taxon>
        <taxon>Agaricomycetes</taxon>
        <taxon>Agaricomycetidae</taxon>
        <taxon>Agaricales</taxon>
        <taxon>Marasmiineae</taxon>
        <taxon>Omphalotaceae</taxon>
        <taxon>Lentinula</taxon>
    </lineage>
</organism>
<proteinExistence type="predicted"/>
<protein>
    <recommendedName>
        <fullName evidence="2">KOW domain-containing protein</fullName>
    </recommendedName>
</protein>
<dbReference type="SUPFAM" id="SSF50104">
    <property type="entry name" value="Translation proteins SH3-like domain"/>
    <property type="match status" value="1"/>
</dbReference>
<comment type="caution">
    <text evidence="3">The sequence shown here is derived from an EMBL/GenBank/DDBJ whole genome shotgun (WGS) entry which is preliminary data.</text>
</comment>
<keyword evidence="4" id="KW-1185">Reference proteome</keyword>
<reference evidence="3" key="1">
    <citation type="submission" date="2022-08" db="EMBL/GenBank/DDBJ databases">
        <authorList>
            <consortium name="DOE Joint Genome Institute"/>
            <person name="Min B."/>
            <person name="Riley R."/>
            <person name="Sierra-Patev S."/>
            <person name="Naranjo-Ortiz M."/>
            <person name="Looney B."/>
            <person name="Konkel Z."/>
            <person name="Slot J.C."/>
            <person name="Sakamoto Y."/>
            <person name="Steenwyk J.L."/>
            <person name="Rokas A."/>
            <person name="Carro J."/>
            <person name="Camarero S."/>
            <person name="Ferreira P."/>
            <person name="Molpeceres G."/>
            <person name="Ruiz-Duenas F.J."/>
            <person name="Serrano A."/>
            <person name="Henrissat B."/>
            <person name="Drula E."/>
            <person name="Hughes K.W."/>
            <person name="Mata J.L."/>
            <person name="Ishikawa N.K."/>
            <person name="Vargas-Isla R."/>
            <person name="Ushijima S."/>
            <person name="Smith C.A."/>
            <person name="Ahrendt S."/>
            <person name="Andreopoulos W."/>
            <person name="He G."/>
            <person name="Labutti K."/>
            <person name="Lipzen A."/>
            <person name="Ng V."/>
            <person name="Sandor L."/>
            <person name="Barry K."/>
            <person name="Martinez A.T."/>
            <person name="Xiao Y."/>
            <person name="Gibbons J.G."/>
            <person name="Terashima K."/>
            <person name="Hibbett D.S."/>
            <person name="Grigoriev I.V."/>
        </authorList>
    </citation>
    <scope>NUCLEOTIDE SEQUENCE</scope>
    <source>
        <strain evidence="3">TFB9207</strain>
    </source>
</reference>
<dbReference type="Gene3D" id="2.30.30.30">
    <property type="match status" value="1"/>
</dbReference>
<feature type="non-terminal residue" evidence="3">
    <location>
        <position position="453"/>
    </location>
</feature>
<feature type="region of interest" description="Disordered" evidence="1">
    <location>
        <begin position="344"/>
        <end position="367"/>
    </location>
</feature>
<name>A0AA38NUV4_9AGAR</name>
<evidence type="ECO:0000256" key="1">
    <source>
        <dbReference type="SAM" id="MobiDB-lite"/>
    </source>
</evidence>
<evidence type="ECO:0000313" key="4">
    <source>
        <dbReference type="Proteomes" id="UP001163846"/>
    </source>
</evidence>
<feature type="domain" description="KOW" evidence="2">
    <location>
        <begin position="254"/>
        <end position="281"/>
    </location>
</feature>
<accession>A0AA38NUV4</accession>
<feature type="domain" description="KOW" evidence="2">
    <location>
        <begin position="166"/>
        <end position="193"/>
    </location>
</feature>
<dbReference type="SMART" id="SM00739">
    <property type="entry name" value="KOW"/>
    <property type="match status" value="3"/>
</dbReference>
<evidence type="ECO:0000313" key="3">
    <source>
        <dbReference type="EMBL" id="KAJ3831068.1"/>
    </source>
</evidence>
<dbReference type="EMBL" id="MU807846">
    <property type="protein sequence ID" value="KAJ3831068.1"/>
    <property type="molecule type" value="Genomic_DNA"/>
</dbReference>
<dbReference type="InterPro" id="IPR014722">
    <property type="entry name" value="Rib_uL2_dom2"/>
</dbReference>
<feature type="domain" description="KOW" evidence="2">
    <location>
        <begin position="105"/>
        <end position="132"/>
    </location>
</feature>
<dbReference type="InterPro" id="IPR008991">
    <property type="entry name" value="Translation_prot_SH3-like_sf"/>
</dbReference>